<accession>A0A3B1JIA7</accession>
<evidence type="ECO:0000313" key="2">
    <source>
        <dbReference type="Ensembl" id="ENSAMXP00000041451.1"/>
    </source>
</evidence>
<keyword evidence="1" id="KW-0472">Membrane</keyword>
<dbReference type="Ensembl" id="ENSAMXT00000046152.1">
    <property type="protein sequence ID" value="ENSAMXP00000041451.1"/>
    <property type="gene ID" value="ENSAMXG00000038062.1"/>
</dbReference>
<dbReference type="AlphaFoldDB" id="A0A3B1JIA7"/>
<evidence type="ECO:0000256" key="1">
    <source>
        <dbReference type="SAM" id="Phobius"/>
    </source>
</evidence>
<reference evidence="2" key="4">
    <citation type="submission" date="2025-09" db="UniProtKB">
        <authorList>
            <consortium name="Ensembl"/>
        </authorList>
    </citation>
    <scope>IDENTIFICATION</scope>
</reference>
<feature type="transmembrane region" description="Helical" evidence="1">
    <location>
        <begin position="153"/>
        <end position="176"/>
    </location>
</feature>
<evidence type="ECO:0008006" key="4">
    <source>
        <dbReference type="Google" id="ProtNLM"/>
    </source>
</evidence>
<dbReference type="Proteomes" id="UP000018467">
    <property type="component" value="Unassembled WGS sequence"/>
</dbReference>
<name>A0A3B1JIA7_ASTMX</name>
<reference evidence="3" key="1">
    <citation type="submission" date="2013-03" db="EMBL/GenBank/DDBJ databases">
        <authorList>
            <person name="Jeffery W."/>
            <person name="Warren W."/>
            <person name="Wilson R.K."/>
        </authorList>
    </citation>
    <scope>NUCLEOTIDE SEQUENCE</scope>
    <source>
        <strain evidence="3">female</strain>
    </source>
</reference>
<organism evidence="2 3">
    <name type="scientific">Astyanax mexicanus</name>
    <name type="common">Blind cave fish</name>
    <name type="synonym">Astyanax fasciatus mexicanus</name>
    <dbReference type="NCBI Taxonomy" id="7994"/>
    <lineage>
        <taxon>Eukaryota</taxon>
        <taxon>Metazoa</taxon>
        <taxon>Chordata</taxon>
        <taxon>Craniata</taxon>
        <taxon>Vertebrata</taxon>
        <taxon>Euteleostomi</taxon>
        <taxon>Actinopterygii</taxon>
        <taxon>Neopterygii</taxon>
        <taxon>Teleostei</taxon>
        <taxon>Ostariophysi</taxon>
        <taxon>Characiformes</taxon>
        <taxon>Characoidei</taxon>
        <taxon>Acestrorhamphidae</taxon>
        <taxon>Acestrorhamphinae</taxon>
        <taxon>Astyanax</taxon>
    </lineage>
</organism>
<reference evidence="2" key="3">
    <citation type="submission" date="2025-08" db="UniProtKB">
        <authorList>
            <consortium name="Ensembl"/>
        </authorList>
    </citation>
    <scope>IDENTIFICATION</scope>
</reference>
<protein>
    <recommendedName>
        <fullName evidence="4">G-protein coupled receptors family 1 profile domain-containing protein</fullName>
    </recommendedName>
</protein>
<reference evidence="3" key="2">
    <citation type="journal article" date="2014" name="Nat. Commun.">
        <title>The cavefish genome reveals candidate genes for eye loss.</title>
        <authorList>
            <person name="McGaugh S.E."/>
            <person name="Gross J.B."/>
            <person name="Aken B."/>
            <person name="Blin M."/>
            <person name="Borowsky R."/>
            <person name="Chalopin D."/>
            <person name="Hinaux H."/>
            <person name="Jeffery W.R."/>
            <person name="Keene A."/>
            <person name="Ma L."/>
            <person name="Minx P."/>
            <person name="Murphy D."/>
            <person name="O'Quin K.E."/>
            <person name="Retaux S."/>
            <person name="Rohner N."/>
            <person name="Searle S.M."/>
            <person name="Stahl B.A."/>
            <person name="Tabin C."/>
            <person name="Volff J.N."/>
            <person name="Yoshizawa M."/>
            <person name="Warren W.C."/>
        </authorList>
    </citation>
    <scope>NUCLEOTIDE SEQUENCE [LARGE SCALE GENOMIC DNA]</scope>
    <source>
        <strain evidence="3">female</strain>
    </source>
</reference>
<dbReference type="InParanoid" id="A0A3B1JIA7"/>
<feature type="transmembrane region" description="Helical" evidence="1">
    <location>
        <begin position="50"/>
        <end position="67"/>
    </location>
</feature>
<keyword evidence="1" id="KW-1133">Transmembrane helix</keyword>
<dbReference type="Gene3D" id="1.20.1070.10">
    <property type="entry name" value="Rhodopsin 7-helix transmembrane proteins"/>
    <property type="match status" value="1"/>
</dbReference>
<evidence type="ECO:0000313" key="3">
    <source>
        <dbReference type="Proteomes" id="UP000018467"/>
    </source>
</evidence>
<keyword evidence="1" id="KW-0812">Transmembrane</keyword>
<proteinExistence type="predicted"/>
<dbReference type="GeneTree" id="ENSGT01030000235435"/>
<sequence>METIGTTGIFDLLPLKTKGMLIGWPDPHSSMRHFVLLKYLQVLMFPLKNVPLMGIGALASLYTALLLSSPRVSRKSSSVLLGQLAQADGLLLLHWGLGALRPALGVPEKALEGLEHGLLASHRLASLLLLGCVSLEAVLVCRRPAETRSLRTVRCARLACAAVWAAVALEFVVLQVSEYEFALRSRGGLIRLLTLICTFITPFFKAVFFYVRLALWLANTWIFYTVFCTKPQKEKSCFH</sequence>
<keyword evidence="3" id="KW-1185">Reference proteome</keyword>
<feature type="transmembrane region" description="Helical" evidence="1">
    <location>
        <begin position="188"/>
        <end position="211"/>
    </location>
</feature>